<organism evidence="7 8">
    <name type="scientific">Tieghemiomyces parasiticus</name>
    <dbReference type="NCBI Taxonomy" id="78921"/>
    <lineage>
        <taxon>Eukaryota</taxon>
        <taxon>Fungi</taxon>
        <taxon>Fungi incertae sedis</taxon>
        <taxon>Zoopagomycota</taxon>
        <taxon>Kickxellomycotina</taxon>
        <taxon>Dimargaritomycetes</taxon>
        <taxon>Dimargaritales</taxon>
        <taxon>Dimargaritaceae</taxon>
        <taxon>Tieghemiomyces</taxon>
    </lineage>
</organism>
<comment type="subcellular location">
    <subcellularLocation>
        <location evidence="1">Membrane</location>
    </subcellularLocation>
</comment>
<reference evidence="7" key="1">
    <citation type="submission" date="2022-07" db="EMBL/GenBank/DDBJ databases">
        <title>Phylogenomic reconstructions and comparative analyses of Kickxellomycotina fungi.</title>
        <authorList>
            <person name="Reynolds N.K."/>
            <person name="Stajich J.E."/>
            <person name="Barry K."/>
            <person name="Grigoriev I.V."/>
            <person name="Crous P."/>
            <person name="Smith M.E."/>
        </authorList>
    </citation>
    <scope>NUCLEOTIDE SEQUENCE</scope>
    <source>
        <strain evidence="7">RSA 861</strain>
    </source>
</reference>
<keyword evidence="7" id="KW-0560">Oxidoreductase</keyword>
<dbReference type="GO" id="GO:0005506">
    <property type="term" value="F:iron ion binding"/>
    <property type="evidence" value="ECO:0007669"/>
    <property type="project" value="InterPro"/>
</dbReference>
<protein>
    <submittedName>
        <fullName evidence="7">C-5 sterol desaturase</fullName>
        <ecNumber evidence="7">1.14.19.20</ecNumber>
    </submittedName>
</protein>
<gene>
    <name evidence="7" type="primary">ERG3_1</name>
    <name evidence="7" type="ORF">IWQ60_001656</name>
</gene>
<dbReference type="InterPro" id="IPR050307">
    <property type="entry name" value="Sterol_Desaturase_Related"/>
</dbReference>
<feature type="transmembrane region" description="Helical" evidence="5">
    <location>
        <begin position="86"/>
        <end position="103"/>
    </location>
</feature>
<dbReference type="EMBL" id="JANBPT010000056">
    <property type="protein sequence ID" value="KAJ1928860.1"/>
    <property type="molecule type" value="Genomic_DNA"/>
</dbReference>
<comment type="caution">
    <text evidence="7">The sequence shown here is derived from an EMBL/GenBank/DDBJ whole genome shotgun (WGS) entry which is preliminary data.</text>
</comment>
<proteinExistence type="predicted"/>
<keyword evidence="2 5" id="KW-0812">Transmembrane</keyword>
<dbReference type="OrthoDB" id="6354873at2759"/>
<dbReference type="PANTHER" id="PTHR11863">
    <property type="entry name" value="STEROL DESATURASE"/>
    <property type="match status" value="1"/>
</dbReference>
<evidence type="ECO:0000256" key="4">
    <source>
        <dbReference type="ARBA" id="ARBA00023136"/>
    </source>
</evidence>
<feature type="transmembrane region" description="Helical" evidence="5">
    <location>
        <begin position="38"/>
        <end position="65"/>
    </location>
</feature>
<keyword evidence="4 5" id="KW-0472">Membrane</keyword>
<feature type="transmembrane region" description="Helical" evidence="5">
    <location>
        <begin position="123"/>
        <end position="142"/>
    </location>
</feature>
<sequence>MDVFLEYVDYYAAESVYQYVAAHTSLPYLDSGNLLRQFLTLTIAVDLGINLLYFTVSPLSYYLVFDRTLEQHPKFLKNQIRQEIQAATKAFLPMTLLTVPWFILEIRGYSRVYDSVATYGWPYFFLSILLFLLFTDFGIYWVHRLLHHRLIYAKIHKPHHKWIIPTPFAAFAFHFLDGYLQSVPYHLSVFVFPVHKFLYLGLFVFVNIWTVMIHDGEYLTTNSFINGSAHHTVHHIYFNYNYGQYFTLWDRAFGSHRYPPAEVTDRELRNSKVVHKSQAQDVESMLPTLEASKTKTA</sequence>
<feature type="transmembrane region" description="Helical" evidence="5">
    <location>
        <begin position="187"/>
        <end position="209"/>
    </location>
</feature>
<feature type="transmembrane region" description="Helical" evidence="5">
    <location>
        <begin position="162"/>
        <end position="181"/>
    </location>
</feature>
<evidence type="ECO:0000256" key="2">
    <source>
        <dbReference type="ARBA" id="ARBA00022692"/>
    </source>
</evidence>
<dbReference type="GO" id="GO:0050046">
    <property type="term" value="F:delta7-sterol 5(6)-desaturase activity"/>
    <property type="evidence" value="ECO:0007669"/>
    <property type="project" value="UniProtKB-EC"/>
</dbReference>
<evidence type="ECO:0000313" key="7">
    <source>
        <dbReference type="EMBL" id="KAJ1928860.1"/>
    </source>
</evidence>
<dbReference type="InterPro" id="IPR006694">
    <property type="entry name" value="Fatty_acid_hydroxylase"/>
</dbReference>
<name>A0A9W8AG87_9FUNG</name>
<feature type="domain" description="Fatty acid hydroxylase" evidence="6">
    <location>
        <begin position="129"/>
        <end position="255"/>
    </location>
</feature>
<keyword evidence="3 5" id="KW-1133">Transmembrane helix</keyword>
<evidence type="ECO:0000256" key="3">
    <source>
        <dbReference type="ARBA" id="ARBA00022989"/>
    </source>
</evidence>
<accession>A0A9W8AG87</accession>
<dbReference type="GO" id="GO:0008610">
    <property type="term" value="P:lipid biosynthetic process"/>
    <property type="evidence" value="ECO:0007669"/>
    <property type="project" value="InterPro"/>
</dbReference>
<dbReference type="Pfam" id="PF04116">
    <property type="entry name" value="FA_hydroxylase"/>
    <property type="match status" value="1"/>
</dbReference>
<dbReference type="AlphaFoldDB" id="A0A9W8AG87"/>
<dbReference type="GO" id="GO:0016020">
    <property type="term" value="C:membrane"/>
    <property type="evidence" value="ECO:0007669"/>
    <property type="project" value="UniProtKB-SubCell"/>
</dbReference>
<evidence type="ECO:0000259" key="6">
    <source>
        <dbReference type="Pfam" id="PF04116"/>
    </source>
</evidence>
<dbReference type="EC" id="1.14.19.20" evidence="7"/>
<evidence type="ECO:0000313" key="8">
    <source>
        <dbReference type="Proteomes" id="UP001150569"/>
    </source>
</evidence>
<evidence type="ECO:0000256" key="5">
    <source>
        <dbReference type="SAM" id="Phobius"/>
    </source>
</evidence>
<keyword evidence="8" id="KW-1185">Reference proteome</keyword>
<dbReference type="Proteomes" id="UP001150569">
    <property type="component" value="Unassembled WGS sequence"/>
</dbReference>
<evidence type="ECO:0000256" key="1">
    <source>
        <dbReference type="ARBA" id="ARBA00004370"/>
    </source>
</evidence>